<feature type="transmembrane region" description="Helical" evidence="9">
    <location>
        <begin position="76"/>
        <end position="99"/>
    </location>
</feature>
<evidence type="ECO:0000256" key="3">
    <source>
        <dbReference type="ARBA" id="ARBA00022448"/>
    </source>
</evidence>
<evidence type="ECO:0000256" key="8">
    <source>
        <dbReference type="PIRNR" id="PIRNR016661"/>
    </source>
</evidence>
<reference evidence="10 11" key="1">
    <citation type="submission" date="2016-08" db="EMBL/GenBank/DDBJ databases">
        <title>Novel Firmicute Genomes.</title>
        <authorList>
            <person name="Poppleton D.I."/>
            <person name="Gribaldo S."/>
        </authorList>
    </citation>
    <scope>NUCLEOTIDE SEQUENCE [LARGE SCALE GENOMIC DNA]</scope>
    <source>
        <strain evidence="10 11">RAOx-1</strain>
    </source>
</reference>
<dbReference type="InterPro" id="IPR003784">
    <property type="entry name" value="BioY"/>
</dbReference>
<evidence type="ECO:0000313" key="11">
    <source>
        <dbReference type="Proteomes" id="UP000284219"/>
    </source>
</evidence>
<protein>
    <recommendedName>
        <fullName evidence="8">Biotin transporter</fullName>
    </recommendedName>
</protein>
<evidence type="ECO:0000256" key="6">
    <source>
        <dbReference type="ARBA" id="ARBA00022989"/>
    </source>
</evidence>
<dbReference type="PIRSF" id="PIRSF016661">
    <property type="entry name" value="BioY"/>
    <property type="match status" value="1"/>
</dbReference>
<keyword evidence="5 9" id="KW-0812">Transmembrane</keyword>
<gene>
    <name evidence="10" type="ORF">BEP19_04380</name>
</gene>
<evidence type="ECO:0000256" key="9">
    <source>
        <dbReference type="SAM" id="Phobius"/>
    </source>
</evidence>
<evidence type="ECO:0000256" key="4">
    <source>
        <dbReference type="ARBA" id="ARBA00022475"/>
    </source>
</evidence>
<dbReference type="Proteomes" id="UP000284219">
    <property type="component" value="Unassembled WGS sequence"/>
</dbReference>
<dbReference type="GO" id="GO:0015225">
    <property type="term" value="F:biotin transmembrane transporter activity"/>
    <property type="evidence" value="ECO:0007669"/>
    <property type="project" value="UniProtKB-UniRule"/>
</dbReference>
<feature type="transmembrane region" description="Helical" evidence="9">
    <location>
        <begin position="106"/>
        <end position="127"/>
    </location>
</feature>
<dbReference type="PANTHER" id="PTHR34295:SF4">
    <property type="entry name" value="BIOTIN TRANSPORTER BIOY-RELATED"/>
    <property type="match status" value="1"/>
</dbReference>
<evidence type="ECO:0000256" key="5">
    <source>
        <dbReference type="ARBA" id="ARBA00022692"/>
    </source>
</evidence>
<evidence type="ECO:0000256" key="7">
    <source>
        <dbReference type="ARBA" id="ARBA00023136"/>
    </source>
</evidence>
<keyword evidence="3 8" id="KW-0813">Transport</keyword>
<dbReference type="GO" id="GO:0005886">
    <property type="term" value="C:plasma membrane"/>
    <property type="evidence" value="ECO:0007669"/>
    <property type="project" value="UniProtKB-SubCell"/>
</dbReference>
<accession>A0A419SM65</accession>
<dbReference type="Pfam" id="PF02632">
    <property type="entry name" value="BioY"/>
    <property type="match status" value="1"/>
</dbReference>
<comment type="caution">
    <text evidence="10">The sequence shown here is derived from an EMBL/GenBank/DDBJ whole genome shotgun (WGS) entry which is preliminary data.</text>
</comment>
<evidence type="ECO:0000256" key="1">
    <source>
        <dbReference type="ARBA" id="ARBA00004651"/>
    </source>
</evidence>
<dbReference type="PANTHER" id="PTHR34295">
    <property type="entry name" value="BIOTIN TRANSPORTER BIOY"/>
    <property type="match status" value="1"/>
</dbReference>
<sequence length="182" mass="19183">MVYMAMLTSIVCALGFAPSVPNPLNPTVPITAQTLGVMLAGGLLGAKRGAGSMLVFLAIVAVGAPVLSGGRGGLSAFVAPTAGYLWSFPLSALMIGFFTERFWNNLTFLKAILINVCGGIILVYAIGSPVLSFVTEMDIRAAFLSNVAYLPGDFMKAVIAAYIAVKMKRMKPIIEQDKTFIA</sequence>
<keyword evidence="7 8" id="KW-0472">Membrane</keyword>
<feature type="transmembrane region" description="Helical" evidence="9">
    <location>
        <begin position="53"/>
        <end position="70"/>
    </location>
</feature>
<keyword evidence="6 9" id="KW-1133">Transmembrane helix</keyword>
<evidence type="ECO:0000256" key="2">
    <source>
        <dbReference type="ARBA" id="ARBA00010692"/>
    </source>
</evidence>
<dbReference type="AlphaFoldDB" id="A0A419SM65"/>
<dbReference type="EMBL" id="MCHY01000007">
    <property type="protein sequence ID" value="RKD25064.1"/>
    <property type="molecule type" value="Genomic_DNA"/>
</dbReference>
<feature type="transmembrane region" description="Helical" evidence="9">
    <location>
        <begin position="147"/>
        <end position="165"/>
    </location>
</feature>
<name>A0A419SM65_9BACL</name>
<comment type="subcellular location">
    <subcellularLocation>
        <location evidence="1 8">Cell membrane</location>
        <topology evidence="1 8">Multi-pass membrane protein</topology>
    </subcellularLocation>
</comment>
<comment type="similarity">
    <text evidence="2 8">Belongs to the BioY family.</text>
</comment>
<dbReference type="Gene3D" id="1.10.1760.20">
    <property type="match status" value="1"/>
</dbReference>
<organism evidence="10 11">
    <name type="scientific">Ammoniphilus oxalaticus</name>
    <dbReference type="NCBI Taxonomy" id="66863"/>
    <lineage>
        <taxon>Bacteria</taxon>
        <taxon>Bacillati</taxon>
        <taxon>Bacillota</taxon>
        <taxon>Bacilli</taxon>
        <taxon>Bacillales</taxon>
        <taxon>Paenibacillaceae</taxon>
        <taxon>Aneurinibacillus group</taxon>
        <taxon>Ammoniphilus</taxon>
    </lineage>
</organism>
<keyword evidence="11" id="KW-1185">Reference proteome</keyword>
<keyword evidence="4 8" id="KW-1003">Cell membrane</keyword>
<proteinExistence type="inferred from homology"/>
<evidence type="ECO:0000313" key="10">
    <source>
        <dbReference type="EMBL" id="RKD25064.1"/>
    </source>
</evidence>